<dbReference type="PANTHER" id="PTHR13806">
    <property type="entry name" value="FLOTILLIN-RELATED"/>
    <property type="match status" value="1"/>
</dbReference>
<dbReference type="FunFam" id="3.30.479.30:FF:000003">
    <property type="entry name" value="Flotillin 2"/>
    <property type="match status" value="1"/>
</dbReference>
<proteinExistence type="inferred from homology"/>
<evidence type="ECO:0000256" key="3">
    <source>
        <dbReference type="ARBA" id="ARBA00023136"/>
    </source>
</evidence>
<dbReference type="Proteomes" id="UP001732720">
    <property type="component" value="Chromosome 11"/>
</dbReference>
<name>A0A8B7VU69_CASCN</name>
<dbReference type="CTD" id="2319"/>
<evidence type="ECO:0000313" key="7">
    <source>
        <dbReference type="RefSeq" id="XP_020033875.1"/>
    </source>
</evidence>
<dbReference type="CDD" id="cd03399">
    <property type="entry name" value="SPFH_flotillin"/>
    <property type="match status" value="1"/>
</dbReference>
<comment type="subunit">
    <text evidence="4">Heterooligomeric complex of flotillin-1 and flotillin-2 and caveolin-1 and caveolin-2. Interacts with ECPAS.</text>
</comment>
<dbReference type="Pfam" id="PF15975">
    <property type="entry name" value="Flot"/>
    <property type="match status" value="1"/>
</dbReference>
<dbReference type="SMART" id="SM00244">
    <property type="entry name" value="PHB"/>
    <property type="match status" value="1"/>
</dbReference>
<dbReference type="InterPro" id="IPR031905">
    <property type="entry name" value="Flotillin_C"/>
</dbReference>
<evidence type="ECO:0000256" key="4">
    <source>
        <dbReference type="ARBA" id="ARBA00025835"/>
    </source>
</evidence>
<gene>
    <name evidence="7" type="primary">Flot2</name>
</gene>
<dbReference type="GO" id="GO:0005768">
    <property type="term" value="C:endosome"/>
    <property type="evidence" value="ECO:0007669"/>
    <property type="project" value="UniProtKB-SubCell"/>
</dbReference>
<keyword evidence="3 5" id="KW-0472">Membrane</keyword>
<dbReference type="GeneID" id="109695645"/>
<dbReference type="GO" id="GO:0072659">
    <property type="term" value="P:protein localization to plasma membrane"/>
    <property type="evidence" value="ECO:0007669"/>
    <property type="project" value="TreeGrafter"/>
</dbReference>
<dbReference type="AlphaFoldDB" id="A0A8B7VU69"/>
<dbReference type="OrthoDB" id="6080404at2759"/>
<keyword evidence="6" id="KW-1185">Reference proteome</keyword>
<dbReference type="GO" id="GO:0002020">
    <property type="term" value="F:protease binding"/>
    <property type="evidence" value="ECO:0007669"/>
    <property type="project" value="TreeGrafter"/>
</dbReference>
<dbReference type="GO" id="GO:0016600">
    <property type="term" value="C:flotillin complex"/>
    <property type="evidence" value="ECO:0007669"/>
    <property type="project" value="TreeGrafter"/>
</dbReference>
<dbReference type="KEGG" id="ccan:109695645"/>
<dbReference type="InterPro" id="IPR001107">
    <property type="entry name" value="Band_7"/>
</dbReference>
<dbReference type="InterPro" id="IPR027705">
    <property type="entry name" value="Flotillin_fam"/>
</dbReference>
<evidence type="ECO:0000256" key="5">
    <source>
        <dbReference type="RuleBase" id="RU366054"/>
    </source>
</evidence>
<dbReference type="SUPFAM" id="SSF117892">
    <property type="entry name" value="Band 7/SPFH domain"/>
    <property type="match status" value="1"/>
</dbReference>
<dbReference type="Pfam" id="PF01145">
    <property type="entry name" value="Band_7"/>
    <property type="match status" value="1"/>
</dbReference>
<evidence type="ECO:0000256" key="2">
    <source>
        <dbReference type="ARBA" id="ARBA00022753"/>
    </source>
</evidence>
<evidence type="ECO:0000256" key="1">
    <source>
        <dbReference type="ARBA" id="ARBA00007161"/>
    </source>
</evidence>
<dbReference type="GO" id="GO:0045661">
    <property type="term" value="P:regulation of myoblast differentiation"/>
    <property type="evidence" value="ECO:0007669"/>
    <property type="project" value="TreeGrafter"/>
</dbReference>
<accession>A0A8B7VU69</accession>
<dbReference type="RefSeq" id="XP_020033875.1">
    <property type="nucleotide sequence ID" value="XM_020178286.1"/>
</dbReference>
<reference evidence="7" key="1">
    <citation type="submission" date="2025-08" db="UniProtKB">
        <authorList>
            <consortium name="RefSeq"/>
        </authorList>
    </citation>
    <scope>IDENTIFICATION</scope>
    <source>
        <tissue evidence="7">Leukocyte</tissue>
    </source>
</reference>
<dbReference type="Gene3D" id="3.30.479.30">
    <property type="entry name" value="Band 7 domain"/>
    <property type="match status" value="1"/>
</dbReference>
<dbReference type="PANTHER" id="PTHR13806:SF46">
    <property type="entry name" value="FLOTILLIN-1-RELATED"/>
    <property type="match status" value="1"/>
</dbReference>
<sequence>MPAPPSAATLPAGLRPQRGAGGRRRWGWRDRLGAADAADPLLLPRSVRPRAFRPVGAMGNCHTVGPNEALVVSGGCCGSDYKQYVFGGWAWAWWCISDTQRISLEIMTLQPRCEDVETAEGVALTVTGVAQVKIMTEKELLAVACEQFLGKNVQDIKNVVLQTLEGHLRSILGTLTVEQIYQDRDQFAKLVREVAAPDVGRMGIEILSFTIKDVYDKVDYLSSLGKTQTAVVQRDADIGVAEAERDAGIREAECKKEMLDVKFMADTKIADSKRAFELQKSAFSEEVNVKTAEAQLAYELQGAREQQKIRQEEIEIEVVQRKKQIAVEAQEILRTDKELIATVRRPAEAEAHRIQQIAEGEKVKQVLLAQAEAEKIRKIGEAEAAVIEAMGKAEAERMKLKAEAYQKYGDAAKMALVLEALPQIAAKIAAPLTKVDEIVVLSGDNSKVTSEVNRLLAELPASVHALTGVDLSKGPEVLRVQAISDCLPFLVCLHFLFSTPCPHFHCHIHLICLFYSHLPVCLFF</sequence>
<protein>
    <recommendedName>
        <fullName evidence="5">Flotillin</fullName>
    </recommendedName>
</protein>
<dbReference type="InterPro" id="IPR036013">
    <property type="entry name" value="Band_7/SPFH_dom_sf"/>
</dbReference>
<comment type="subcellular location">
    <subcellularLocation>
        <location evidence="5">Membrane</location>
    </subcellularLocation>
    <subcellularLocation>
        <location evidence="5">Endosome</location>
    </subcellularLocation>
</comment>
<evidence type="ECO:0000313" key="6">
    <source>
        <dbReference type="Proteomes" id="UP001732720"/>
    </source>
</evidence>
<comment type="similarity">
    <text evidence="1 5">Belongs to the band 7/mec-2 family. Flotillin subfamily.</text>
</comment>
<organism evidence="7">
    <name type="scientific">Castor canadensis</name>
    <name type="common">American beaver</name>
    <dbReference type="NCBI Taxonomy" id="51338"/>
    <lineage>
        <taxon>Eukaryota</taxon>
        <taxon>Metazoa</taxon>
        <taxon>Chordata</taxon>
        <taxon>Craniata</taxon>
        <taxon>Vertebrata</taxon>
        <taxon>Euteleostomi</taxon>
        <taxon>Mammalia</taxon>
        <taxon>Eutheria</taxon>
        <taxon>Euarchontoglires</taxon>
        <taxon>Glires</taxon>
        <taxon>Rodentia</taxon>
        <taxon>Castorimorpha</taxon>
        <taxon>Castoridae</taxon>
        <taxon>Castor</taxon>
    </lineage>
</organism>
<keyword evidence="2" id="KW-0967">Endosome</keyword>